<accession>A0A7Z9DK26</accession>
<gene>
    <name evidence="1" type="ORF">NCTC12204_01971</name>
</gene>
<dbReference type="Proteomes" id="UP000352698">
    <property type="component" value="Unassembled WGS sequence"/>
</dbReference>
<evidence type="ECO:0000313" key="2">
    <source>
        <dbReference type="Proteomes" id="UP000352698"/>
    </source>
</evidence>
<proteinExistence type="predicted"/>
<organism evidence="1 2">
    <name type="scientific">Enterococcus hirae</name>
    <dbReference type="NCBI Taxonomy" id="1354"/>
    <lineage>
        <taxon>Bacteria</taxon>
        <taxon>Bacillati</taxon>
        <taxon>Bacillota</taxon>
        <taxon>Bacilli</taxon>
        <taxon>Lactobacillales</taxon>
        <taxon>Enterococcaceae</taxon>
        <taxon>Enterococcus</taxon>
    </lineage>
</organism>
<evidence type="ECO:0000313" key="1">
    <source>
        <dbReference type="EMBL" id="VTQ66686.1"/>
    </source>
</evidence>
<protein>
    <submittedName>
        <fullName evidence="1">Uncharacterized protein</fullName>
    </submittedName>
</protein>
<name>A0A7Z9DK26_ENTHR</name>
<comment type="caution">
    <text evidence="1">The sequence shown here is derived from an EMBL/GenBank/DDBJ whole genome shotgun (WGS) entry which is preliminary data.</text>
</comment>
<dbReference type="RefSeq" id="WP_010718550.1">
    <property type="nucleotide sequence ID" value="NZ_AP027299.1"/>
</dbReference>
<reference evidence="1 2" key="1">
    <citation type="submission" date="2019-05" db="EMBL/GenBank/DDBJ databases">
        <authorList>
            <consortium name="Pathogen Informatics"/>
        </authorList>
    </citation>
    <scope>NUCLEOTIDE SEQUENCE [LARGE SCALE GENOMIC DNA]</scope>
    <source>
        <strain evidence="1 2">NCTC12204</strain>
    </source>
</reference>
<dbReference type="EMBL" id="CABEEP010000001">
    <property type="protein sequence ID" value="VTQ66686.1"/>
    <property type="molecule type" value="Genomic_DNA"/>
</dbReference>
<dbReference type="AlphaFoldDB" id="A0A7Z9DK26"/>
<sequence>MNEPTTISEVEDKKKMSLGLTVTLDSLIDVEVINGVQEATPQQ</sequence>